<dbReference type="EMBL" id="MFJL01000024">
    <property type="protein sequence ID" value="OGG15478.1"/>
    <property type="molecule type" value="Genomic_DNA"/>
</dbReference>
<organism evidence="7 8">
    <name type="scientific">Candidatus Gottesmanbacteria bacterium RIFCSPHIGHO2_02_FULL_39_11</name>
    <dbReference type="NCBI Taxonomy" id="1798382"/>
    <lineage>
        <taxon>Bacteria</taxon>
        <taxon>Candidatus Gottesmaniibacteriota</taxon>
    </lineage>
</organism>
<keyword evidence="3" id="KW-0520">NAD</keyword>
<dbReference type="Pfam" id="PF02826">
    <property type="entry name" value="2-Hacid_dh_C"/>
    <property type="match status" value="1"/>
</dbReference>
<sequence length="315" mass="35261">MKTIHFDVDSSFFPYLEGEKYPYSLRSIPKGKIFQCDAISIKANSKVNSDTFSHFPSLKLIVTRTVGTDHIGISECKKRKIAVYRIIDYGSFAIAEHALALMLSGARKIREADKKVRSGVFSYDNLCGNTIHGKTIGIIGTGRIGLELIKLLKPFNTAILAFDVFQNKKAAADLNFKYVDLDELLKNSDFISLHTPLTPESHHLINANTIYLMKENVTLINTARGGLIDTQALIRNIEKFSFVGLDVLEGEENFDKKNPLLNYSNILITPHIAFYTDATIRKIAQETKKNIERFQKGEAYGLVYPSYSGPDLIGS</sequence>
<reference evidence="7 8" key="1">
    <citation type="journal article" date="2016" name="Nat. Commun.">
        <title>Thousands of microbial genomes shed light on interconnected biogeochemical processes in an aquifer system.</title>
        <authorList>
            <person name="Anantharaman K."/>
            <person name="Brown C.T."/>
            <person name="Hug L.A."/>
            <person name="Sharon I."/>
            <person name="Castelle C.J."/>
            <person name="Probst A.J."/>
            <person name="Thomas B.C."/>
            <person name="Singh A."/>
            <person name="Wilkins M.J."/>
            <person name="Karaoz U."/>
            <person name="Brodie E.L."/>
            <person name="Williams K.H."/>
            <person name="Hubbard S.S."/>
            <person name="Banfield J.F."/>
        </authorList>
    </citation>
    <scope>NUCLEOTIDE SEQUENCE [LARGE SCALE GENOMIC DNA]</scope>
</reference>
<dbReference type="InterPro" id="IPR058205">
    <property type="entry name" value="D-LDH-like"/>
</dbReference>
<accession>A0A1F5ZSQ0</accession>
<dbReference type="InterPro" id="IPR006139">
    <property type="entry name" value="D-isomer_2_OHA_DH_cat_dom"/>
</dbReference>
<keyword evidence="2 4" id="KW-0560">Oxidoreductase</keyword>
<dbReference type="Pfam" id="PF00389">
    <property type="entry name" value="2-Hacid_dh"/>
    <property type="match status" value="1"/>
</dbReference>
<dbReference type="InterPro" id="IPR029752">
    <property type="entry name" value="D-isomer_DH_CS1"/>
</dbReference>
<dbReference type="PROSITE" id="PS00670">
    <property type="entry name" value="D_2_HYDROXYACID_DH_2"/>
    <property type="match status" value="1"/>
</dbReference>
<dbReference type="InterPro" id="IPR006140">
    <property type="entry name" value="D-isomer_DH_NAD-bd"/>
</dbReference>
<comment type="similarity">
    <text evidence="1 4">Belongs to the D-isomer specific 2-hydroxyacid dehydrogenase family.</text>
</comment>
<comment type="caution">
    <text evidence="7">The sequence shown here is derived from an EMBL/GenBank/DDBJ whole genome shotgun (WGS) entry which is preliminary data.</text>
</comment>
<evidence type="ECO:0000256" key="2">
    <source>
        <dbReference type="ARBA" id="ARBA00023002"/>
    </source>
</evidence>
<evidence type="ECO:0000313" key="7">
    <source>
        <dbReference type="EMBL" id="OGG15478.1"/>
    </source>
</evidence>
<dbReference type="AlphaFoldDB" id="A0A1F5ZSQ0"/>
<feature type="domain" description="D-isomer specific 2-hydroxyacid dehydrogenase NAD-binding" evidence="6">
    <location>
        <begin position="99"/>
        <end position="273"/>
    </location>
</feature>
<evidence type="ECO:0000256" key="4">
    <source>
        <dbReference type="RuleBase" id="RU003719"/>
    </source>
</evidence>
<name>A0A1F5ZSQ0_9BACT</name>
<dbReference type="SUPFAM" id="SSF52283">
    <property type="entry name" value="Formate/glycerate dehydrogenase catalytic domain-like"/>
    <property type="match status" value="1"/>
</dbReference>
<evidence type="ECO:0000256" key="3">
    <source>
        <dbReference type="ARBA" id="ARBA00023027"/>
    </source>
</evidence>
<dbReference type="InterPro" id="IPR036291">
    <property type="entry name" value="NAD(P)-bd_dom_sf"/>
</dbReference>
<dbReference type="SUPFAM" id="SSF51735">
    <property type="entry name" value="NAD(P)-binding Rossmann-fold domains"/>
    <property type="match status" value="1"/>
</dbReference>
<dbReference type="PANTHER" id="PTHR43026">
    <property type="entry name" value="2-HYDROXYACID DEHYDROGENASE HOMOLOG 1-RELATED"/>
    <property type="match status" value="1"/>
</dbReference>
<dbReference type="PROSITE" id="PS00065">
    <property type="entry name" value="D_2_HYDROXYACID_DH_1"/>
    <property type="match status" value="1"/>
</dbReference>
<dbReference type="Proteomes" id="UP000176923">
    <property type="component" value="Unassembled WGS sequence"/>
</dbReference>
<dbReference type="GO" id="GO:0008720">
    <property type="term" value="F:D-lactate dehydrogenase (NAD+) activity"/>
    <property type="evidence" value="ECO:0007669"/>
    <property type="project" value="TreeGrafter"/>
</dbReference>
<dbReference type="PANTHER" id="PTHR43026:SF1">
    <property type="entry name" value="2-HYDROXYACID DEHYDROGENASE HOMOLOG 1-RELATED"/>
    <property type="match status" value="1"/>
</dbReference>
<evidence type="ECO:0000259" key="5">
    <source>
        <dbReference type="Pfam" id="PF00389"/>
    </source>
</evidence>
<dbReference type="InterPro" id="IPR029753">
    <property type="entry name" value="D-isomer_DH_CS"/>
</dbReference>
<evidence type="ECO:0000259" key="6">
    <source>
        <dbReference type="Pfam" id="PF02826"/>
    </source>
</evidence>
<dbReference type="Gene3D" id="3.40.50.720">
    <property type="entry name" value="NAD(P)-binding Rossmann-like Domain"/>
    <property type="match status" value="2"/>
</dbReference>
<dbReference type="GO" id="GO:0051287">
    <property type="term" value="F:NAD binding"/>
    <property type="evidence" value="ECO:0007669"/>
    <property type="project" value="InterPro"/>
</dbReference>
<feature type="domain" description="D-isomer specific 2-hydroxyacid dehydrogenase catalytic" evidence="5">
    <location>
        <begin position="33"/>
        <end position="299"/>
    </location>
</feature>
<evidence type="ECO:0000313" key="8">
    <source>
        <dbReference type="Proteomes" id="UP000176923"/>
    </source>
</evidence>
<protein>
    <recommendedName>
        <fullName evidence="9">Hydroxyacid dehydrogenase</fullName>
    </recommendedName>
</protein>
<evidence type="ECO:0008006" key="9">
    <source>
        <dbReference type="Google" id="ProtNLM"/>
    </source>
</evidence>
<evidence type="ECO:0000256" key="1">
    <source>
        <dbReference type="ARBA" id="ARBA00005854"/>
    </source>
</evidence>
<proteinExistence type="inferred from homology"/>
<gene>
    <name evidence="7" type="ORF">A3D77_06535</name>
</gene>
<dbReference type="STRING" id="1798382.A3D77_06535"/>